<reference evidence="1 2" key="1">
    <citation type="journal article" date="2022" name="G3 (Bethesda)">
        <title>Enemy or ally: a genomic approach to elucidate the lifestyle of Phyllosticta citrichinaensis.</title>
        <authorList>
            <person name="Buijs V.A."/>
            <person name="Groenewald J.Z."/>
            <person name="Haridas S."/>
            <person name="LaButti K.M."/>
            <person name="Lipzen A."/>
            <person name="Martin F.M."/>
            <person name="Barry K."/>
            <person name="Grigoriev I.V."/>
            <person name="Crous P.W."/>
            <person name="Seidl M.F."/>
        </authorList>
    </citation>
    <scope>NUCLEOTIDE SEQUENCE [LARGE SCALE GENOMIC DNA]</scope>
    <source>
        <strain evidence="1 2">CBS 129764</strain>
    </source>
</reference>
<gene>
    <name evidence="1" type="ORF">IWX90DRAFT_358154</name>
</gene>
<sequence>YQPTLYAQYLTDGHGHALTEQQVSRILDLMESYTKTHQSGSAALAERVDKAINPRGEIEWDNGERRYLPSKRAPKKILEFVQYARAQLPRDPGARRQRRPFAEFGYTNNAKKRLGDHSSHRGSTYIMNLIEAVCAAHYDQYRMRQFVVYKIWHVQQASIGEALLSRIGAGYISSGYGLNHTPAGLSNQSAKKLEANNWEPYNDHA</sequence>
<feature type="non-terminal residue" evidence="1">
    <location>
        <position position="1"/>
    </location>
</feature>
<organism evidence="1 2">
    <name type="scientific">Phyllosticta citrichinensis</name>
    <dbReference type="NCBI Taxonomy" id="1130410"/>
    <lineage>
        <taxon>Eukaryota</taxon>
        <taxon>Fungi</taxon>
        <taxon>Dikarya</taxon>
        <taxon>Ascomycota</taxon>
        <taxon>Pezizomycotina</taxon>
        <taxon>Dothideomycetes</taxon>
        <taxon>Dothideomycetes incertae sedis</taxon>
        <taxon>Botryosphaeriales</taxon>
        <taxon>Phyllostictaceae</taxon>
        <taxon>Phyllosticta</taxon>
    </lineage>
</organism>
<evidence type="ECO:0000313" key="1">
    <source>
        <dbReference type="EMBL" id="KAK8170263.1"/>
    </source>
</evidence>
<accession>A0ABR1XYF9</accession>
<dbReference type="EMBL" id="JBBWUH010000004">
    <property type="protein sequence ID" value="KAK8170263.1"/>
    <property type="molecule type" value="Genomic_DNA"/>
</dbReference>
<protein>
    <submittedName>
        <fullName evidence="1">Uncharacterized protein</fullName>
    </submittedName>
</protein>
<comment type="caution">
    <text evidence="1">The sequence shown here is derived from an EMBL/GenBank/DDBJ whole genome shotgun (WGS) entry which is preliminary data.</text>
</comment>
<feature type="non-terminal residue" evidence="1">
    <location>
        <position position="205"/>
    </location>
</feature>
<keyword evidence="2" id="KW-1185">Reference proteome</keyword>
<dbReference type="Proteomes" id="UP001456524">
    <property type="component" value="Unassembled WGS sequence"/>
</dbReference>
<name>A0ABR1XYF9_9PEZI</name>
<proteinExistence type="predicted"/>
<evidence type="ECO:0000313" key="2">
    <source>
        <dbReference type="Proteomes" id="UP001456524"/>
    </source>
</evidence>